<sequence>MSDLQIQAGSLSQLASDGKTVSPQDLTSAVTALVSFFNTSTATVRTAAALPGDPVPAQDAKGIDQALMSTVANEPGSTNALAAIGITVQAGALSLNVKQLAQALDSNPDTTRATLGQWGQRIDRSASQELDATGHVSDAFSKLQHQARKLDAQQSALASAGQATAAYRSTASQRQVGLATYQSSIG</sequence>
<feature type="domain" description="Flagellar hook-associated protein 2 C-terminal" evidence="1">
    <location>
        <begin position="42"/>
        <end position="160"/>
    </location>
</feature>
<accession>A0A1J5P901</accession>
<evidence type="ECO:0000259" key="1">
    <source>
        <dbReference type="Pfam" id="PF07195"/>
    </source>
</evidence>
<dbReference type="GO" id="GO:0007155">
    <property type="term" value="P:cell adhesion"/>
    <property type="evidence" value="ECO:0007669"/>
    <property type="project" value="InterPro"/>
</dbReference>
<comment type="caution">
    <text evidence="2">The sequence shown here is derived from an EMBL/GenBank/DDBJ whole genome shotgun (WGS) entry which is preliminary data.</text>
</comment>
<gene>
    <name evidence="2" type="ORF">GALL_503340</name>
</gene>
<dbReference type="AlphaFoldDB" id="A0A1J5P901"/>
<organism evidence="2">
    <name type="scientific">mine drainage metagenome</name>
    <dbReference type="NCBI Taxonomy" id="410659"/>
    <lineage>
        <taxon>unclassified sequences</taxon>
        <taxon>metagenomes</taxon>
        <taxon>ecological metagenomes</taxon>
    </lineage>
</organism>
<evidence type="ECO:0000313" key="2">
    <source>
        <dbReference type="EMBL" id="OIQ68081.1"/>
    </source>
</evidence>
<dbReference type="InterPro" id="IPR010809">
    <property type="entry name" value="FliD_C"/>
</dbReference>
<name>A0A1J5P901_9ZZZZ</name>
<dbReference type="EMBL" id="MLJW01005520">
    <property type="protein sequence ID" value="OIQ68081.1"/>
    <property type="molecule type" value="Genomic_DNA"/>
</dbReference>
<protein>
    <recommendedName>
        <fullName evidence="1">Flagellar hook-associated protein 2 C-terminal domain-containing protein</fullName>
    </recommendedName>
</protein>
<proteinExistence type="predicted"/>
<dbReference type="GO" id="GO:0009288">
    <property type="term" value="C:bacterial-type flagellum"/>
    <property type="evidence" value="ECO:0007669"/>
    <property type="project" value="InterPro"/>
</dbReference>
<reference evidence="2" key="1">
    <citation type="submission" date="2016-10" db="EMBL/GenBank/DDBJ databases">
        <title>Sequence of Gallionella enrichment culture.</title>
        <authorList>
            <person name="Poehlein A."/>
            <person name="Muehling M."/>
            <person name="Daniel R."/>
        </authorList>
    </citation>
    <scope>NUCLEOTIDE SEQUENCE</scope>
</reference>
<dbReference type="Pfam" id="PF07195">
    <property type="entry name" value="FliD_C"/>
    <property type="match status" value="1"/>
</dbReference>